<name>A0A8H7LA87_9ASCO</name>
<dbReference type="AlphaFoldDB" id="A0A8H7LA87"/>
<dbReference type="EMBL" id="JACBPP010000006">
    <property type="protein sequence ID" value="KAF8000583.1"/>
    <property type="molecule type" value="Genomic_DNA"/>
</dbReference>
<accession>A0A8H7LA87</accession>
<dbReference type="Proteomes" id="UP000649328">
    <property type="component" value="Unassembled WGS sequence"/>
</dbReference>
<sequence>MVYAFSKDALGRAMDSIAADIQGMDFSGVAYDSVLERGGRKAGFYWDCKFFQQSQPSIQHNE</sequence>
<comment type="caution">
    <text evidence="1">The sequence shown here is derived from an EMBL/GenBank/DDBJ whole genome shotgun (WGS) entry which is preliminary data.</text>
</comment>
<proteinExistence type="predicted"/>
<organism evidence="1 2">
    <name type="scientific">Metschnikowia pulcherrima</name>
    <dbReference type="NCBI Taxonomy" id="27326"/>
    <lineage>
        <taxon>Eukaryota</taxon>
        <taxon>Fungi</taxon>
        <taxon>Dikarya</taxon>
        <taxon>Ascomycota</taxon>
        <taxon>Saccharomycotina</taxon>
        <taxon>Pichiomycetes</taxon>
        <taxon>Metschnikowiaceae</taxon>
        <taxon>Metschnikowia</taxon>
    </lineage>
</organism>
<dbReference type="OrthoDB" id="10249245at2759"/>
<protein>
    <submittedName>
        <fullName evidence="1">Uncharacterized protein</fullName>
    </submittedName>
</protein>
<gene>
    <name evidence="1" type="ORF">HF325_004372</name>
</gene>
<evidence type="ECO:0000313" key="2">
    <source>
        <dbReference type="Proteomes" id="UP000649328"/>
    </source>
</evidence>
<keyword evidence="2" id="KW-1185">Reference proteome</keyword>
<evidence type="ECO:0000313" key="1">
    <source>
        <dbReference type="EMBL" id="KAF8000583.1"/>
    </source>
</evidence>
<reference evidence="1" key="1">
    <citation type="submission" date="2020-10" db="EMBL/GenBank/DDBJ databases">
        <title>The Whole-Genome Sequence of Metschnikowia persimmonesis, a Novel Endophytic Yeast Species Isolated from Medicinal Plant Diospyros kaki Thumb.</title>
        <authorList>
            <person name="Rahmat E."/>
            <person name="Kang Y."/>
        </authorList>
    </citation>
    <scope>NUCLEOTIDE SEQUENCE</scope>
    <source>
        <strain evidence="1">KIOM G15050</strain>
    </source>
</reference>